<gene>
    <name evidence="2" type="ORF">SAMN05216218_103193</name>
</gene>
<feature type="transmembrane region" description="Helical" evidence="1">
    <location>
        <begin position="95"/>
        <end position="115"/>
    </location>
</feature>
<keyword evidence="1" id="KW-0472">Membrane</keyword>
<feature type="transmembrane region" description="Helical" evidence="1">
    <location>
        <begin position="150"/>
        <end position="169"/>
    </location>
</feature>
<organism evidence="2 3">
    <name type="scientific">Halorientalis regularis</name>
    <dbReference type="NCBI Taxonomy" id="660518"/>
    <lineage>
        <taxon>Archaea</taxon>
        <taxon>Methanobacteriati</taxon>
        <taxon>Methanobacteriota</taxon>
        <taxon>Stenosarchaea group</taxon>
        <taxon>Halobacteria</taxon>
        <taxon>Halobacteriales</taxon>
        <taxon>Haloarculaceae</taxon>
        <taxon>Halorientalis</taxon>
    </lineage>
</organism>
<dbReference type="EMBL" id="FNBK01000003">
    <property type="protein sequence ID" value="SDF05035.1"/>
    <property type="molecule type" value="Genomic_DNA"/>
</dbReference>
<proteinExistence type="predicted"/>
<evidence type="ECO:0000313" key="3">
    <source>
        <dbReference type="Proteomes" id="UP000199076"/>
    </source>
</evidence>
<dbReference type="RefSeq" id="WP_092688927.1">
    <property type="nucleotide sequence ID" value="NZ_FNBK01000003.1"/>
</dbReference>
<protein>
    <submittedName>
        <fullName evidence="2">Uncharacterized protein</fullName>
    </submittedName>
</protein>
<accession>A0A1G7HXB3</accession>
<evidence type="ECO:0000313" key="2">
    <source>
        <dbReference type="EMBL" id="SDF05035.1"/>
    </source>
</evidence>
<feature type="transmembrane region" description="Helical" evidence="1">
    <location>
        <begin position="65"/>
        <end position="89"/>
    </location>
</feature>
<feature type="transmembrane region" description="Helical" evidence="1">
    <location>
        <begin position="31"/>
        <end position="53"/>
    </location>
</feature>
<dbReference type="OrthoDB" id="271870at2157"/>
<dbReference type="AlphaFoldDB" id="A0A1G7HXB3"/>
<sequence>MREPSLFALGVGGSVAGTVRTALVLIAPPPSLLVAAAAAVAVFPAATAVPMRLSTPERIERFQSLSAQVPVVVVPVILTAAVVTVHYGLAGPGRAVFWPGMIGVGVAFVGAVSILHAAERRYAARVEAESDVRVVLPDPSADGPGKRWQLVGVAAGVVAVALFLLSAVLGDSPDVTWLFAALGGIVPTLTARHRSELVVLDAGLKQGVAIRPWSDFESYEIADDELVIRDGSWFPQQCAIPREKIDDEDAAVAALSRYLPEK</sequence>
<keyword evidence="1" id="KW-1133">Transmembrane helix</keyword>
<name>A0A1G7HXB3_9EURY</name>
<keyword evidence="1" id="KW-0812">Transmembrane</keyword>
<dbReference type="Proteomes" id="UP000199076">
    <property type="component" value="Unassembled WGS sequence"/>
</dbReference>
<evidence type="ECO:0000256" key="1">
    <source>
        <dbReference type="SAM" id="Phobius"/>
    </source>
</evidence>
<keyword evidence="3" id="KW-1185">Reference proteome</keyword>
<reference evidence="3" key="1">
    <citation type="submission" date="2016-10" db="EMBL/GenBank/DDBJ databases">
        <authorList>
            <person name="Varghese N."/>
            <person name="Submissions S."/>
        </authorList>
    </citation>
    <scope>NUCLEOTIDE SEQUENCE [LARGE SCALE GENOMIC DNA]</scope>
    <source>
        <strain evidence="3">IBRC-M 10760</strain>
    </source>
</reference>